<feature type="repeat" description="TPR" evidence="1">
    <location>
        <begin position="117"/>
        <end position="150"/>
    </location>
</feature>
<evidence type="ECO:0000313" key="2">
    <source>
        <dbReference type="EMBL" id="SKB75526.1"/>
    </source>
</evidence>
<dbReference type="AlphaFoldDB" id="A0A1T5DVH9"/>
<accession>A0A1T5DVH9</accession>
<evidence type="ECO:0000256" key="1">
    <source>
        <dbReference type="PROSITE-ProRule" id="PRU00339"/>
    </source>
</evidence>
<gene>
    <name evidence="2" type="ORF">SAMN05660349_02642</name>
</gene>
<dbReference type="Pfam" id="PF14559">
    <property type="entry name" value="TPR_19"/>
    <property type="match status" value="1"/>
</dbReference>
<dbReference type="PANTHER" id="PTHR12558:SF13">
    <property type="entry name" value="CELL DIVISION CYCLE PROTEIN 27 HOMOLOG"/>
    <property type="match status" value="1"/>
</dbReference>
<dbReference type="RefSeq" id="WP_079684061.1">
    <property type="nucleotide sequence ID" value="NZ_FUYQ01000021.1"/>
</dbReference>
<reference evidence="3" key="1">
    <citation type="submission" date="2017-02" db="EMBL/GenBank/DDBJ databases">
        <authorList>
            <person name="Varghese N."/>
            <person name="Submissions S."/>
        </authorList>
    </citation>
    <scope>NUCLEOTIDE SEQUENCE [LARGE SCALE GENOMIC DNA]</scope>
    <source>
        <strain evidence="3">DSM 24967</strain>
    </source>
</reference>
<dbReference type="InterPro" id="IPR019734">
    <property type="entry name" value="TPR_rpt"/>
</dbReference>
<proteinExistence type="predicted"/>
<name>A0A1T5DVH9_9BACT</name>
<organism evidence="2 3">
    <name type="scientific">Parabacteroides chartae</name>
    <dbReference type="NCBI Taxonomy" id="1037355"/>
    <lineage>
        <taxon>Bacteria</taxon>
        <taxon>Pseudomonadati</taxon>
        <taxon>Bacteroidota</taxon>
        <taxon>Bacteroidia</taxon>
        <taxon>Bacteroidales</taxon>
        <taxon>Tannerellaceae</taxon>
        <taxon>Parabacteroides</taxon>
    </lineage>
</organism>
<dbReference type="PANTHER" id="PTHR12558">
    <property type="entry name" value="CELL DIVISION CYCLE 16,23,27"/>
    <property type="match status" value="1"/>
</dbReference>
<dbReference type="SUPFAM" id="SSF48452">
    <property type="entry name" value="TPR-like"/>
    <property type="match status" value="1"/>
</dbReference>
<keyword evidence="3" id="KW-1185">Reference proteome</keyword>
<dbReference type="InterPro" id="IPR011990">
    <property type="entry name" value="TPR-like_helical_dom_sf"/>
</dbReference>
<keyword evidence="1" id="KW-0802">TPR repeat</keyword>
<dbReference type="PROSITE" id="PS50005">
    <property type="entry name" value="TPR"/>
    <property type="match status" value="1"/>
</dbReference>
<dbReference type="Gene3D" id="1.25.40.10">
    <property type="entry name" value="Tetratricopeptide repeat domain"/>
    <property type="match status" value="3"/>
</dbReference>
<sequence length="472" mass="53857">MNKLIWLLCCIAFTAYAQKNSLRELINRKQFEEVLSQTKLLTSSDSTHAETMYSIGEAYEGLLKYKDAFRTYKICYALDSLNRDFLYAMARTATNLGKVSEAKSSYGKILAMDSTNFYASYQLARLHYQLDELKDAMQIYSRLLDKDQDNSALWRSLGDCYTRTRQNEIAALSYFKAYSLNRENGSLANTLINTLLRLGGKDAADALAICDTALFYNPGNIQLRQSKGMALYTNKQYAAADSVYTALMAEGDSSYTTVSYTGVSRYNAGLFLASIEPLELAYQMDTTSAEICLLLGSSLGKTYDRERAFVFFDKAEKAMQPSELLVNQLLLFRADIHMKARNFEESSRLYYQAYQRNKKQIDYLAQIAFMYSAKNNESYRTEEEKQRGLFIHYYYASEMLKNGPNTGQLRYLTNLLQSFHQELFFKGIKELPMLAPDGKRSMLSADDLQAVIKALEIKNKESKSDNNKNEAL</sequence>
<protein>
    <submittedName>
        <fullName evidence="2">Tetratricopeptide repeat-containing protein</fullName>
    </submittedName>
</protein>
<dbReference type="Proteomes" id="UP000190852">
    <property type="component" value="Unassembled WGS sequence"/>
</dbReference>
<dbReference type="SMART" id="SM00028">
    <property type="entry name" value="TPR"/>
    <property type="match status" value="6"/>
</dbReference>
<evidence type="ECO:0000313" key="3">
    <source>
        <dbReference type="Proteomes" id="UP000190852"/>
    </source>
</evidence>
<dbReference type="EMBL" id="FUYQ01000021">
    <property type="protein sequence ID" value="SKB75526.1"/>
    <property type="molecule type" value="Genomic_DNA"/>
</dbReference>